<reference evidence="1 2" key="1">
    <citation type="submission" date="2014-04" db="EMBL/GenBank/DDBJ databases">
        <title>Evolutionary Origins and Diversification of the Mycorrhizal Mutualists.</title>
        <authorList>
            <consortium name="DOE Joint Genome Institute"/>
            <consortium name="Mycorrhizal Genomics Consortium"/>
            <person name="Kohler A."/>
            <person name="Kuo A."/>
            <person name="Nagy L.G."/>
            <person name="Floudas D."/>
            <person name="Copeland A."/>
            <person name="Barry K.W."/>
            <person name="Cichocki N."/>
            <person name="Veneault-Fourrey C."/>
            <person name="LaButti K."/>
            <person name="Lindquist E.A."/>
            <person name="Lipzen A."/>
            <person name="Lundell T."/>
            <person name="Morin E."/>
            <person name="Murat C."/>
            <person name="Riley R."/>
            <person name="Ohm R."/>
            <person name="Sun H."/>
            <person name="Tunlid A."/>
            <person name="Henrissat B."/>
            <person name="Grigoriev I.V."/>
            <person name="Hibbett D.S."/>
            <person name="Martin F."/>
        </authorList>
    </citation>
    <scope>NUCLEOTIDE SEQUENCE [LARGE SCALE GENOMIC DNA]</scope>
    <source>
        <strain evidence="1 2">Koide BX008</strain>
    </source>
</reference>
<dbReference type="HOGENOM" id="CLU_3074093_0_0_1"/>
<protein>
    <submittedName>
        <fullName evidence="1">Uncharacterized protein</fullName>
    </submittedName>
</protein>
<evidence type="ECO:0000313" key="1">
    <source>
        <dbReference type="EMBL" id="KIL67923.1"/>
    </source>
</evidence>
<evidence type="ECO:0000313" key="2">
    <source>
        <dbReference type="Proteomes" id="UP000054549"/>
    </source>
</evidence>
<accession>A0A0C2XG99</accession>
<feature type="non-terminal residue" evidence="1">
    <location>
        <position position="53"/>
    </location>
</feature>
<organism evidence="1 2">
    <name type="scientific">Amanita muscaria (strain Koide BX008)</name>
    <dbReference type="NCBI Taxonomy" id="946122"/>
    <lineage>
        <taxon>Eukaryota</taxon>
        <taxon>Fungi</taxon>
        <taxon>Dikarya</taxon>
        <taxon>Basidiomycota</taxon>
        <taxon>Agaricomycotina</taxon>
        <taxon>Agaricomycetes</taxon>
        <taxon>Agaricomycetidae</taxon>
        <taxon>Agaricales</taxon>
        <taxon>Pluteineae</taxon>
        <taxon>Amanitaceae</taxon>
        <taxon>Amanita</taxon>
    </lineage>
</organism>
<gene>
    <name evidence="1" type="ORF">M378DRAFT_159150</name>
</gene>
<dbReference type="AlphaFoldDB" id="A0A0C2XG99"/>
<dbReference type="InParanoid" id="A0A0C2XG99"/>
<proteinExistence type="predicted"/>
<keyword evidence="2" id="KW-1185">Reference proteome</keyword>
<dbReference type="EMBL" id="KN818230">
    <property type="protein sequence ID" value="KIL67923.1"/>
    <property type="molecule type" value="Genomic_DNA"/>
</dbReference>
<sequence>MYNYDLKDNSLSQRIRLEWMNQTGQEERHDAAKCSIIGSTNMQKHVPPYAGFI</sequence>
<name>A0A0C2XG99_AMAMK</name>
<dbReference type="Proteomes" id="UP000054549">
    <property type="component" value="Unassembled WGS sequence"/>
</dbReference>